<keyword evidence="1" id="KW-0071">Autoinducer synthesis</keyword>
<dbReference type="RefSeq" id="WP_045541664.1">
    <property type="nucleotide sequence ID" value="NZ_BJVR01000015.1"/>
</dbReference>
<dbReference type="Proteomes" id="UP000321800">
    <property type="component" value="Unassembled WGS sequence"/>
</dbReference>
<dbReference type="EMBL" id="LHZT01000117">
    <property type="protein sequence ID" value="KXV57982.1"/>
    <property type="molecule type" value="Genomic_DNA"/>
</dbReference>
<keyword evidence="1" id="KW-0673">Quorum sensing</keyword>
<reference evidence="2 7" key="3">
    <citation type="submission" date="2019-07" db="EMBL/GenBank/DDBJ databases">
        <title>Whole genome shotgun sequence of Acetobacter tropicalis NBRC 16470.</title>
        <authorList>
            <person name="Hosoyama A."/>
            <person name="Uohara A."/>
            <person name="Ohji S."/>
            <person name="Ichikawa N."/>
        </authorList>
    </citation>
    <scope>NUCLEOTIDE SEQUENCE [LARGE SCALE GENOMIC DNA]</scope>
    <source>
        <strain evidence="2 7">NBRC 16470</strain>
    </source>
</reference>
<organism evidence="3 5">
    <name type="scientific">Acetobacter tropicalis</name>
    <dbReference type="NCBI Taxonomy" id="104102"/>
    <lineage>
        <taxon>Bacteria</taxon>
        <taxon>Pseudomonadati</taxon>
        <taxon>Pseudomonadota</taxon>
        <taxon>Alphaproteobacteria</taxon>
        <taxon>Acetobacterales</taxon>
        <taxon>Acetobacteraceae</taxon>
        <taxon>Acetobacter</taxon>
    </lineage>
</organism>
<comment type="similarity">
    <text evidence="1">Belongs to the autoinducer synthase family.</text>
</comment>
<evidence type="ECO:0000313" key="7">
    <source>
        <dbReference type="Proteomes" id="UP000321800"/>
    </source>
</evidence>
<evidence type="ECO:0000313" key="2">
    <source>
        <dbReference type="EMBL" id="GEL50701.1"/>
    </source>
</evidence>
<sequence>MCVQFDTLSASEPVQYSAPDFDQGDGLMVYVFSHAQRHQYADAYNKMMQARAMQAEGWDSATSPFLARPQEDTFDREHNPLYIVSLNEQGEHSASMRVLPTTGPTMLRCDFQARFKPCPDIASSHVWECSCLCGIGDSISPAGRASTIDASKTLCRTALENGVQQIIGIYGKNMGRLFRRIGWEPSTLAQTSEEDGELCLGLWDVSPLALRHMAERQAMPF</sequence>
<dbReference type="GO" id="GO:0016740">
    <property type="term" value="F:transferase activity"/>
    <property type="evidence" value="ECO:0007669"/>
    <property type="project" value="InterPro"/>
</dbReference>
<dbReference type="EMBL" id="BJVR01000015">
    <property type="protein sequence ID" value="GEL50701.1"/>
    <property type="molecule type" value="Genomic_DNA"/>
</dbReference>
<dbReference type="Pfam" id="PF00765">
    <property type="entry name" value="Autoind_synth"/>
    <property type="match status" value="1"/>
</dbReference>
<evidence type="ECO:0000313" key="3">
    <source>
        <dbReference type="EMBL" id="KXV57982.1"/>
    </source>
</evidence>
<protein>
    <recommendedName>
        <fullName evidence="8">Autoinducer synthesis protein</fullName>
    </recommendedName>
</protein>
<dbReference type="OrthoDB" id="6169313at2"/>
<comment type="caution">
    <text evidence="3">The sequence shown here is derived from an EMBL/GenBank/DDBJ whole genome shotgun (WGS) entry which is preliminary data.</text>
</comment>
<reference evidence="3 5" key="2">
    <citation type="submission" date="2015-06" db="EMBL/GenBank/DDBJ databases">
        <title>Improved classification and identification of acetic acid bacteria using matrix-assisted laser desorption/ionization time-of-flight mass spectrometry; Gluconobacter nephelii and Gluconobacter uchimurae are later heterotypic synonyms of Gluconobacter japonicus and Gluconobacter oxydans, respectively.</title>
        <authorList>
            <person name="Li L."/>
            <person name="Cleenwerck I."/>
            <person name="De Vuyst L."/>
            <person name="Vandamme P."/>
        </authorList>
    </citation>
    <scope>NUCLEOTIDE SEQUENCE [LARGE SCALE GENOMIC DNA]</scope>
    <source>
        <strain evidence="3 5">LMG 1663</strain>
    </source>
</reference>
<dbReference type="InterPro" id="IPR016181">
    <property type="entry name" value="Acyl_CoA_acyltransferase"/>
</dbReference>
<dbReference type="Proteomes" id="UP000194565">
    <property type="component" value="Unassembled WGS sequence"/>
</dbReference>
<evidence type="ECO:0008006" key="8">
    <source>
        <dbReference type="Google" id="ProtNLM"/>
    </source>
</evidence>
<dbReference type="InterPro" id="IPR001690">
    <property type="entry name" value="Autoind_synthase"/>
</dbReference>
<dbReference type="PATRIC" id="fig|104102.12.peg.2258"/>
<evidence type="ECO:0000313" key="6">
    <source>
        <dbReference type="Proteomes" id="UP000194565"/>
    </source>
</evidence>
<evidence type="ECO:0000313" key="4">
    <source>
        <dbReference type="EMBL" id="OUI87045.1"/>
    </source>
</evidence>
<dbReference type="Gene3D" id="3.40.630.30">
    <property type="match status" value="1"/>
</dbReference>
<reference evidence="4 6" key="1">
    <citation type="submission" date="2014-06" db="EMBL/GenBank/DDBJ databases">
        <authorList>
            <person name="Ju J."/>
            <person name="Zhang J."/>
        </authorList>
    </citation>
    <scope>NUCLEOTIDE SEQUENCE [LARGE SCALE GENOMIC DNA]</scope>
    <source>
        <strain evidence="4">DmW_042</strain>
    </source>
</reference>
<evidence type="ECO:0000256" key="1">
    <source>
        <dbReference type="PROSITE-ProRule" id="PRU00533"/>
    </source>
</evidence>
<evidence type="ECO:0000313" key="5">
    <source>
        <dbReference type="Proteomes" id="UP000075411"/>
    </source>
</evidence>
<name>A0A149TXX5_9PROT</name>
<accession>A0A149TXX5</accession>
<dbReference type="PROSITE" id="PS51187">
    <property type="entry name" value="AUTOINDUCER_SYNTH_2"/>
    <property type="match status" value="1"/>
</dbReference>
<proteinExistence type="inferred from homology"/>
<dbReference type="AlphaFoldDB" id="A0A149TXX5"/>
<dbReference type="EMBL" id="JOMM01000012">
    <property type="protein sequence ID" value="OUI87045.1"/>
    <property type="molecule type" value="Genomic_DNA"/>
</dbReference>
<dbReference type="Proteomes" id="UP000075411">
    <property type="component" value="Unassembled WGS sequence"/>
</dbReference>
<dbReference type="GO" id="GO:0009372">
    <property type="term" value="P:quorum sensing"/>
    <property type="evidence" value="ECO:0007669"/>
    <property type="project" value="UniProtKB-UniRule"/>
</dbReference>
<gene>
    <name evidence="3" type="ORF">AD947_07265</name>
    <name evidence="2" type="ORF">ATR01nite_17760</name>
    <name evidence="4" type="ORF">HC62_01130</name>
</gene>
<dbReference type="SUPFAM" id="SSF55729">
    <property type="entry name" value="Acyl-CoA N-acyltransferases (Nat)"/>
    <property type="match status" value="1"/>
</dbReference>